<evidence type="ECO:0000313" key="2">
    <source>
        <dbReference type="Proteomes" id="UP000639516"/>
    </source>
</evidence>
<evidence type="ECO:0008006" key="3">
    <source>
        <dbReference type="Google" id="ProtNLM"/>
    </source>
</evidence>
<sequence>MMVHMTNRERHMKHFMIKYEFRNGATEASTDASTDAWHQEIGRFIKAIDADPELKGRIGYRVLKNRDDGHYFHLASAADDAAQKTLQSRDFFKHYQAMTRQVSGGEVTVTPIELIDQTA</sequence>
<proteinExistence type="predicted"/>
<name>A0ABR7U008_9BRAD</name>
<evidence type="ECO:0000313" key="1">
    <source>
        <dbReference type="EMBL" id="MBC9977336.1"/>
    </source>
</evidence>
<gene>
    <name evidence="1" type="ORF">HA482_03755</name>
</gene>
<accession>A0ABR7U008</accession>
<reference evidence="1 2" key="1">
    <citation type="journal article" date="2020" name="Arch. Microbiol.">
        <title>Bradyrhizobium campsiandrae sp. nov., a nitrogen-fixing bacterial strain isolated from a native leguminous tree from the Amazon adapted to flooded conditions.</title>
        <authorList>
            <person name="Cabral Michel D."/>
            <person name="Martins da Costa E."/>
            <person name="Azarias Guimaraes A."/>
            <person name="Soares de Carvalho T."/>
            <person name="Santos de Castro Caputo P."/>
            <person name="Willems A."/>
            <person name="de Souza Moreira F.M."/>
        </authorList>
    </citation>
    <scope>NUCLEOTIDE SEQUENCE [LARGE SCALE GENOMIC DNA]</scope>
    <source>
        <strain evidence="2">INPA 384B</strain>
    </source>
</reference>
<organism evidence="1 2">
    <name type="scientific">Bradyrhizobium campsiandrae</name>
    <dbReference type="NCBI Taxonomy" id="1729892"/>
    <lineage>
        <taxon>Bacteria</taxon>
        <taxon>Pseudomonadati</taxon>
        <taxon>Pseudomonadota</taxon>
        <taxon>Alphaproteobacteria</taxon>
        <taxon>Hyphomicrobiales</taxon>
        <taxon>Nitrobacteraceae</taxon>
        <taxon>Bradyrhizobium</taxon>
    </lineage>
</organism>
<dbReference type="EMBL" id="JAATTO010000004">
    <property type="protein sequence ID" value="MBC9977336.1"/>
    <property type="molecule type" value="Genomic_DNA"/>
</dbReference>
<dbReference type="Proteomes" id="UP000639516">
    <property type="component" value="Unassembled WGS sequence"/>
</dbReference>
<comment type="caution">
    <text evidence="1">The sequence shown here is derived from an EMBL/GenBank/DDBJ whole genome shotgun (WGS) entry which is preliminary data.</text>
</comment>
<keyword evidence="2" id="KW-1185">Reference proteome</keyword>
<protein>
    <recommendedName>
        <fullName evidence="3">ABM domain-containing protein</fullName>
    </recommendedName>
</protein>